<evidence type="ECO:0000313" key="3">
    <source>
        <dbReference type="EMBL" id="TVU00361.1"/>
    </source>
</evidence>
<evidence type="ECO:0000313" key="4">
    <source>
        <dbReference type="Proteomes" id="UP000324897"/>
    </source>
</evidence>
<comment type="caution">
    <text evidence="3">The sequence shown here is derived from an EMBL/GenBank/DDBJ whole genome shotgun (WGS) entry which is preliminary data.</text>
</comment>
<dbReference type="Proteomes" id="UP000324897">
    <property type="component" value="Unassembled WGS sequence"/>
</dbReference>
<keyword evidence="2" id="KW-0732">Signal</keyword>
<dbReference type="Gramene" id="TVU00361">
    <property type="protein sequence ID" value="TVU00361"/>
    <property type="gene ID" value="EJB05_54222"/>
</dbReference>
<feature type="compositionally biased region" description="Polar residues" evidence="1">
    <location>
        <begin position="36"/>
        <end position="46"/>
    </location>
</feature>
<feature type="non-terminal residue" evidence="3">
    <location>
        <position position="1"/>
    </location>
</feature>
<protein>
    <submittedName>
        <fullName evidence="3">Uncharacterized protein</fullName>
    </submittedName>
</protein>
<proteinExistence type="predicted"/>
<feature type="signal peptide" evidence="2">
    <location>
        <begin position="1"/>
        <end position="22"/>
    </location>
</feature>
<evidence type="ECO:0000256" key="1">
    <source>
        <dbReference type="SAM" id="MobiDB-lite"/>
    </source>
</evidence>
<name>A0A5J9SN14_9POAL</name>
<evidence type="ECO:0000256" key="2">
    <source>
        <dbReference type="SAM" id="SignalP"/>
    </source>
</evidence>
<dbReference type="AlphaFoldDB" id="A0A5J9SN14"/>
<feature type="chain" id="PRO_5023904956" evidence="2">
    <location>
        <begin position="23"/>
        <end position="306"/>
    </location>
</feature>
<reference evidence="3 4" key="1">
    <citation type="journal article" date="2019" name="Sci. Rep.">
        <title>A high-quality genome of Eragrostis curvula grass provides insights into Poaceae evolution and supports new strategies to enhance forage quality.</title>
        <authorList>
            <person name="Carballo J."/>
            <person name="Santos B.A.C.M."/>
            <person name="Zappacosta D."/>
            <person name="Garbus I."/>
            <person name="Selva J.P."/>
            <person name="Gallo C.A."/>
            <person name="Diaz A."/>
            <person name="Albertini E."/>
            <person name="Caccamo M."/>
            <person name="Echenique V."/>
        </authorList>
    </citation>
    <scope>NUCLEOTIDE SEQUENCE [LARGE SCALE GENOMIC DNA]</scope>
    <source>
        <strain evidence="4">cv. Victoria</strain>
        <tissue evidence="3">Leaf</tissue>
    </source>
</reference>
<sequence length="306" mass="34547">MHWGATRLWGIFQLIRLLGLHAQHLELQYGLDASCSSQNGNDAPSSSHKRPASATTAGELQYKQGRHHKWPASKVTSDATQEADAARTRHLLLTTSSMECPPPSLVVSDKFIITANLQLTFLSEDITSLQDAPYLKAGILFVPHCSLKGILPANKSSAIVALAGEEQNFTHKEITFEQVKEIMLPKAVDYFRQNANATVYQMIWKSEHGSAVIHFEKSNMNTRRICMGAQRNFGGTRKRKLFQGKEEEHRSRTPHVLHLWGAHIPLKLQSFFKDWKQKEKEAQLAAQQLRTPEIPFVWMIRGTGEE</sequence>
<organism evidence="3 4">
    <name type="scientific">Eragrostis curvula</name>
    <name type="common">weeping love grass</name>
    <dbReference type="NCBI Taxonomy" id="38414"/>
    <lineage>
        <taxon>Eukaryota</taxon>
        <taxon>Viridiplantae</taxon>
        <taxon>Streptophyta</taxon>
        <taxon>Embryophyta</taxon>
        <taxon>Tracheophyta</taxon>
        <taxon>Spermatophyta</taxon>
        <taxon>Magnoliopsida</taxon>
        <taxon>Liliopsida</taxon>
        <taxon>Poales</taxon>
        <taxon>Poaceae</taxon>
        <taxon>PACMAD clade</taxon>
        <taxon>Chloridoideae</taxon>
        <taxon>Eragrostideae</taxon>
        <taxon>Eragrostidinae</taxon>
        <taxon>Eragrostis</taxon>
    </lineage>
</organism>
<accession>A0A5J9SN14</accession>
<keyword evidence="4" id="KW-1185">Reference proteome</keyword>
<dbReference type="EMBL" id="RWGY01000598">
    <property type="protein sequence ID" value="TVU00361.1"/>
    <property type="molecule type" value="Genomic_DNA"/>
</dbReference>
<feature type="region of interest" description="Disordered" evidence="1">
    <location>
        <begin position="36"/>
        <end position="57"/>
    </location>
</feature>
<gene>
    <name evidence="3" type="ORF">EJB05_54222</name>
</gene>